<evidence type="ECO:0000259" key="10">
    <source>
        <dbReference type="Pfam" id="PF01619"/>
    </source>
</evidence>
<dbReference type="InterPro" id="IPR029041">
    <property type="entry name" value="FAD-linked_oxidoreductase-like"/>
</dbReference>
<name>A0A8J6P6A8_9BACT</name>
<dbReference type="InterPro" id="IPR016163">
    <property type="entry name" value="Ald_DH_C"/>
</dbReference>
<feature type="active site" evidence="6">
    <location>
        <position position="791"/>
    </location>
</feature>
<comment type="catalytic activity">
    <reaction evidence="5">
        <text>L-glutamate 5-semialdehyde + NAD(+) + H2O = L-glutamate + NADH + 2 H(+)</text>
        <dbReference type="Rhea" id="RHEA:30235"/>
        <dbReference type="ChEBI" id="CHEBI:15377"/>
        <dbReference type="ChEBI" id="CHEBI:15378"/>
        <dbReference type="ChEBI" id="CHEBI:29985"/>
        <dbReference type="ChEBI" id="CHEBI:57540"/>
        <dbReference type="ChEBI" id="CHEBI:57945"/>
        <dbReference type="ChEBI" id="CHEBI:58066"/>
        <dbReference type="EC" id="1.2.1.88"/>
    </reaction>
</comment>
<dbReference type="Pfam" id="PF01619">
    <property type="entry name" value="Pro_dh"/>
    <property type="match status" value="1"/>
</dbReference>
<protein>
    <recommendedName>
        <fullName evidence="2">L-glutamate gamma-semialdehyde dehydrogenase</fullName>
        <ecNumber evidence="2">1.2.1.88</ecNumber>
    </recommendedName>
</protein>
<dbReference type="InterPro" id="IPR002872">
    <property type="entry name" value="Proline_DH_dom"/>
</dbReference>
<dbReference type="PIRSF" id="PIRSF000197">
    <property type="entry name" value="Bifunct_PutA"/>
    <property type="match status" value="1"/>
</dbReference>
<keyword evidence="4" id="KW-0520">NAD</keyword>
<dbReference type="GO" id="GO:0003700">
    <property type="term" value="F:DNA-binding transcription factor activity"/>
    <property type="evidence" value="ECO:0007669"/>
    <property type="project" value="InterPro"/>
</dbReference>
<dbReference type="GO" id="GO:0003842">
    <property type="term" value="F:L-glutamate gamma-semialdehyde dehydrogenase activity"/>
    <property type="evidence" value="ECO:0007669"/>
    <property type="project" value="UniProtKB-EC"/>
</dbReference>
<comment type="pathway">
    <text evidence="1">Amino-acid degradation; L-proline degradation into L-glutamate; L-glutamate from L-proline: step 2/2.</text>
</comment>
<feature type="domain" description="Aldehyde dehydrogenase" evidence="9">
    <location>
        <begin position="554"/>
        <end position="983"/>
    </location>
</feature>
<dbReference type="InterPro" id="IPR015590">
    <property type="entry name" value="Aldehyde_DH_dom"/>
</dbReference>
<dbReference type="GO" id="GO:0010133">
    <property type="term" value="P:L-proline catabolic process to L-glutamate"/>
    <property type="evidence" value="ECO:0007669"/>
    <property type="project" value="InterPro"/>
</dbReference>
<dbReference type="FunFam" id="3.40.309.10:FF:000005">
    <property type="entry name" value="1-pyrroline-5-carboxylate dehydrogenase 1"/>
    <property type="match status" value="1"/>
</dbReference>
<dbReference type="PANTHER" id="PTHR42862">
    <property type="entry name" value="DELTA-1-PYRROLINE-5-CARBOXYLATE DEHYDROGENASE 1, ISOFORM A-RELATED"/>
    <property type="match status" value="1"/>
</dbReference>
<dbReference type="Pfam" id="PF00171">
    <property type="entry name" value="Aldedh"/>
    <property type="match status" value="1"/>
</dbReference>
<feature type="domain" description="Proline dehydrogenase" evidence="10">
    <location>
        <begin position="135"/>
        <end position="432"/>
    </location>
</feature>
<reference evidence="11 12" key="1">
    <citation type="submission" date="2020-08" db="EMBL/GenBank/DDBJ databases">
        <title>Bridging the membrane lipid divide: bacteria of the FCB group superphylum have the potential to synthesize archaeal ether lipids.</title>
        <authorList>
            <person name="Villanueva L."/>
            <person name="Von Meijenfeldt F.A.B."/>
            <person name="Westbye A.B."/>
            <person name="Yadav S."/>
            <person name="Hopmans E.C."/>
            <person name="Dutilh B.E."/>
            <person name="Sinninghe Damste J.S."/>
        </authorList>
    </citation>
    <scope>NUCLEOTIDE SEQUENCE [LARGE SCALE GENOMIC DNA]</scope>
    <source>
        <strain evidence="11">NIOZ-UU17</strain>
    </source>
</reference>
<evidence type="ECO:0000313" key="12">
    <source>
        <dbReference type="Proteomes" id="UP000605201"/>
    </source>
</evidence>
<gene>
    <name evidence="11" type="ORF">H8D96_17040</name>
</gene>
<comment type="caution">
    <text evidence="11">The sequence shown here is derived from an EMBL/GenBank/DDBJ whole genome shotgun (WGS) entry which is preliminary data.</text>
</comment>
<dbReference type="SUPFAM" id="SSF51730">
    <property type="entry name" value="FAD-linked oxidoreductase"/>
    <property type="match status" value="1"/>
</dbReference>
<dbReference type="InterPro" id="IPR029510">
    <property type="entry name" value="Ald_DH_CS_GLU"/>
</dbReference>
<dbReference type="PROSITE" id="PS00070">
    <property type="entry name" value="ALDEHYDE_DEHYDR_CYS"/>
    <property type="match status" value="1"/>
</dbReference>
<evidence type="ECO:0000256" key="8">
    <source>
        <dbReference type="RuleBase" id="RU003345"/>
    </source>
</evidence>
<dbReference type="EMBL" id="JACNIG010000313">
    <property type="protein sequence ID" value="MBC8433616.1"/>
    <property type="molecule type" value="Genomic_DNA"/>
</dbReference>
<dbReference type="InterPro" id="IPR016160">
    <property type="entry name" value="Ald_DH_CS_CYS"/>
</dbReference>
<proteinExistence type="inferred from homology"/>
<accession>A0A8J6P6A8</accession>
<dbReference type="GO" id="GO:0004657">
    <property type="term" value="F:proline dehydrogenase activity"/>
    <property type="evidence" value="ECO:0007669"/>
    <property type="project" value="InterPro"/>
</dbReference>
<evidence type="ECO:0000256" key="1">
    <source>
        <dbReference type="ARBA" id="ARBA00004786"/>
    </source>
</evidence>
<keyword evidence="3 8" id="KW-0560">Oxidoreductase</keyword>
<sequence>MKTPHNDRIVEEAAALAAAWQNRANELLTAEEKGVAQQMQRLMTHPMDKVVLTKLIDQSFRSENTARIADQVNYLLAKFGVPDFFSSVEKLLVQMFMGLGRYIPSVAVPKMIEKMRHDSSRAIIPGEPDILHALLHKRKEQGVRMNINRLGEAILGEKEALNRLKSYINDLENPDIEYISVKISTVYSQIQSLALEHTVRILTKRLTQLYHVAGNNFFVRSDGTKVPKFVNLDMEEYRDLQITAAAFTRTLDQTELKDHSAGIVLQAYLPDSYEMQKELTAWAQARLKKGGSPIKIRIVKGANMEMEQQEAAVHNWPQAPYDNKLDVDANFKRMVEFGMAPENIRAVHLGIGSHNLFELAYACKLAQQHKVTNYVSFEMLKGMADHVRRAIHEISGNVVVYAPVAAKEQFITAIGYLIRRLDENTAEENFLRYSFDLDTDSKSWKFLQDQFVASYHHRNNPATTPNRIQDRTKEKFSDKMGTFYENEFDNEPDTDWSLAANRKWAETVRDKWKKSPTDTPLHIPLVVAGQEIHTGRPAKKCWDHSQLPEKVCAATYIEAIAEDVEQALAAAGTDPDGWRRKSMQARHKILSKVAGQIRTARGDLIGAVTANTGKIFTEADVVVSEAVDFAEYYPFSAKTFTDLANVKYSAKGVGLVISPWNFPLAIPGGGITASLAAGNTVIYKPASTAVLAAWQLCQCFWNAGISKNVLQFLPCSGRITGAKLANHPDVDFIILTGGTATGMTILKQRPGVYLAAETGGKNATIITAMSDRGQAIKNVLNSAFGHCGQKCSATSLLILEKEVYEDPDFRKQLIDAARNYLPGSAWNFENKMGPLIHPPAGDLKRALTELEPGESWALKPETIGNNPYLWTPGIKWGVQPGSYTHTTEFFGPLLGVIRAENLDDAIEMVNQTGYGLTAGLESLDSREQQRWQERIIAGNLYINRGTTGAIVLRQPFGGMGKSALGAGIKAGGPNYVSQFMNFEDVDFPLAGAMQNDHRLLRLSNEWKQKLNWGRLTEFKTDLIKTIRAVKSYLYHWEQEFSQEKDYFHLRGQDNIIRYLPVGRVVVRIHPDDSLFDVLARVAAVQISGCDLLISITKGLNNKVTEFMAGKTGRRFLNEAAVTEQSDQDLIAIIPEFQRIRYAAPDRVPDEVFQAAAKTGFYISRTPVMMEGRIELLQYFK</sequence>
<dbReference type="EC" id="1.2.1.88" evidence="2"/>
<evidence type="ECO:0000313" key="11">
    <source>
        <dbReference type="EMBL" id="MBC8433616.1"/>
    </source>
</evidence>
<dbReference type="GO" id="GO:0009898">
    <property type="term" value="C:cytoplasmic side of plasma membrane"/>
    <property type="evidence" value="ECO:0007669"/>
    <property type="project" value="TreeGrafter"/>
</dbReference>
<feature type="active site" evidence="6 7">
    <location>
        <position position="757"/>
    </location>
</feature>
<evidence type="ECO:0000256" key="7">
    <source>
        <dbReference type="PROSITE-ProRule" id="PRU10007"/>
    </source>
</evidence>
<dbReference type="PROSITE" id="PS00687">
    <property type="entry name" value="ALDEHYDE_DEHYDR_GLU"/>
    <property type="match status" value="1"/>
</dbReference>
<evidence type="ECO:0000256" key="2">
    <source>
        <dbReference type="ARBA" id="ARBA00012884"/>
    </source>
</evidence>
<dbReference type="Gene3D" id="3.20.20.220">
    <property type="match status" value="1"/>
</dbReference>
<evidence type="ECO:0000256" key="4">
    <source>
        <dbReference type="ARBA" id="ARBA00023027"/>
    </source>
</evidence>
<dbReference type="InterPro" id="IPR016162">
    <property type="entry name" value="Ald_DH_N"/>
</dbReference>
<organism evidence="11 12">
    <name type="scientific">Candidatus Desulfatibia vada</name>
    <dbReference type="NCBI Taxonomy" id="2841696"/>
    <lineage>
        <taxon>Bacteria</taxon>
        <taxon>Pseudomonadati</taxon>
        <taxon>Thermodesulfobacteriota</taxon>
        <taxon>Desulfobacteria</taxon>
        <taxon>Desulfobacterales</taxon>
        <taxon>Desulfobacterales incertae sedis</taxon>
        <taxon>Candidatus Desulfatibia</taxon>
    </lineage>
</organism>
<dbReference type="Gene3D" id="3.40.309.10">
    <property type="entry name" value="Aldehyde Dehydrogenase, Chain A, domain 2"/>
    <property type="match status" value="1"/>
</dbReference>
<dbReference type="InterPro" id="IPR050485">
    <property type="entry name" value="Proline_metab_enzyme"/>
</dbReference>
<dbReference type="SUPFAM" id="SSF53720">
    <property type="entry name" value="ALDH-like"/>
    <property type="match status" value="1"/>
</dbReference>
<evidence type="ECO:0000256" key="3">
    <source>
        <dbReference type="ARBA" id="ARBA00023002"/>
    </source>
</evidence>
<feature type="non-terminal residue" evidence="11">
    <location>
        <position position="1180"/>
    </location>
</feature>
<evidence type="ECO:0000256" key="6">
    <source>
        <dbReference type="PIRSR" id="PIRSR000197-1"/>
    </source>
</evidence>
<dbReference type="PANTHER" id="PTHR42862:SF1">
    <property type="entry name" value="DELTA-1-PYRROLINE-5-CARBOXYLATE DEHYDROGENASE 2, ISOFORM A-RELATED"/>
    <property type="match status" value="1"/>
</dbReference>
<evidence type="ECO:0000259" key="9">
    <source>
        <dbReference type="Pfam" id="PF00171"/>
    </source>
</evidence>
<comment type="similarity">
    <text evidence="8">Belongs to the aldehyde dehydrogenase family.</text>
</comment>
<dbReference type="AlphaFoldDB" id="A0A8J6P6A8"/>
<dbReference type="Proteomes" id="UP000605201">
    <property type="component" value="Unassembled WGS sequence"/>
</dbReference>
<dbReference type="CDD" id="cd07125">
    <property type="entry name" value="ALDH_PutA-P5CDH"/>
    <property type="match status" value="1"/>
</dbReference>
<dbReference type="InterPro" id="IPR016161">
    <property type="entry name" value="Ald_DH/histidinol_DH"/>
</dbReference>
<dbReference type="InterPro" id="IPR025703">
    <property type="entry name" value="Bifunct_PutA"/>
</dbReference>
<evidence type="ECO:0000256" key="5">
    <source>
        <dbReference type="ARBA" id="ARBA00048142"/>
    </source>
</evidence>
<dbReference type="Gene3D" id="3.40.605.10">
    <property type="entry name" value="Aldehyde Dehydrogenase, Chain A, domain 1"/>
    <property type="match status" value="1"/>
</dbReference>